<organism evidence="1 2">
    <name type="scientific">Kaistella chaponensis</name>
    <dbReference type="NCBI Taxonomy" id="713588"/>
    <lineage>
        <taxon>Bacteria</taxon>
        <taxon>Pseudomonadati</taxon>
        <taxon>Bacteroidota</taxon>
        <taxon>Flavobacteriia</taxon>
        <taxon>Flavobacteriales</taxon>
        <taxon>Weeksellaceae</taxon>
        <taxon>Chryseobacterium group</taxon>
        <taxon>Kaistella</taxon>
    </lineage>
</organism>
<dbReference type="Proteomes" id="UP000185839">
    <property type="component" value="Unassembled WGS sequence"/>
</dbReference>
<sequence length="317" mass="36510">MKTKIFLFILGLICFSLQGQQALRKPSFMLLPSESWCYDNKLVLTDESGGSNCDYKRAFQENPNMELLLSRISSFFQDRFNGKFLIKSYTGGKKTQESRNVRAGLSNSSGELSKSNEDTDFIKNQIDTDVKLELSYWFVKEGPKNSLKFKLDAIDNYSQEPVASISKMGGISTYDNDYARLIEEELNNNMDNFFARLDQYFEEVQTNGLKVSYDFSMMEKSDQNFETEFNGDELTTIIEDWFTVNAVRGAFRLESSSDQELKFTEVRVPVMDENGRAMSADYFAKKIKKHFEAAPYNFKITIQRSGLGYSRIKFSKK</sequence>
<gene>
    <name evidence="1" type="ORF">SAMN05421789_101249</name>
</gene>
<dbReference type="STRING" id="713588.SAMN05421789_101249"/>
<dbReference type="AlphaFoldDB" id="A0A1N7J8K9"/>
<keyword evidence="2" id="KW-1185">Reference proteome</keyword>
<proteinExistence type="predicted"/>
<accession>A0A1N7J8K9</accession>
<dbReference type="InterPro" id="IPR046173">
    <property type="entry name" value="DUF6175"/>
</dbReference>
<name>A0A1N7J8K9_9FLAO</name>
<dbReference type="RefSeq" id="WP_076384554.1">
    <property type="nucleotide sequence ID" value="NZ_FTOI01000001.1"/>
</dbReference>
<protein>
    <submittedName>
        <fullName evidence="1">Uncharacterized protein</fullName>
    </submittedName>
</protein>
<dbReference type="Pfam" id="PF19672">
    <property type="entry name" value="DUF6175"/>
    <property type="match status" value="1"/>
</dbReference>
<evidence type="ECO:0000313" key="1">
    <source>
        <dbReference type="EMBL" id="SIS45659.1"/>
    </source>
</evidence>
<reference evidence="2" key="1">
    <citation type="submission" date="2017-01" db="EMBL/GenBank/DDBJ databases">
        <authorList>
            <person name="Varghese N."/>
            <person name="Submissions S."/>
        </authorList>
    </citation>
    <scope>NUCLEOTIDE SEQUENCE [LARGE SCALE GENOMIC DNA]</scope>
    <source>
        <strain evidence="2">DSM 23145</strain>
    </source>
</reference>
<dbReference type="OrthoDB" id="1320573at2"/>
<evidence type="ECO:0000313" key="2">
    <source>
        <dbReference type="Proteomes" id="UP000185839"/>
    </source>
</evidence>
<dbReference type="EMBL" id="FTOI01000001">
    <property type="protein sequence ID" value="SIS45659.1"/>
    <property type="molecule type" value="Genomic_DNA"/>
</dbReference>